<comment type="caution">
    <text evidence="5">The sequence shown here is derived from an EMBL/GenBank/DDBJ whole genome shotgun (WGS) entry which is preliminary data.</text>
</comment>
<dbReference type="GO" id="GO:0043565">
    <property type="term" value="F:sequence-specific DNA binding"/>
    <property type="evidence" value="ECO:0007669"/>
    <property type="project" value="InterPro"/>
</dbReference>
<dbReference type="Gene3D" id="1.10.10.60">
    <property type="entry name" value="Homeodomain-like"/>
    <property type="match status" value="1"/>
</dbReference>
<evidence type="ECO:0000256" key="2">
    <source>
        <dbReference type="ARBA" id="ARBA00023125"/>
    </source>
</evidence>
<dbReference type="Proteomes" id="UP000050836">
    <property type="component" value="Unassembled WGS sequence"/>
</dbReference>
<dbReference type="EMBL" id="LLXS01000056">
    <property type="protein sequence ID" value="KRG38484.1"/>
    <property type="molecule type" value="Genomic_DNA"/>
</dbReference>
<evidence type="ECO:0000313" key="6">
    <source>
        <dbReference type="Proteomes" id="UP000050836"/>
    </source>
</evidence>
<reference evidence="5 6" key="1">
    <citation type="submission" date="2015-10" db="EMBL/GenBank/DDBJ databases">
        <title>Genome sequencing and analysis of members of genus Stenotrophomonas.</title>
        <authorList>
            <person name="Patil P.P."/>
            <person name="Midha S."/>
            <person name="Patil P.B."/>
        </authorList>
    </citation>
    <scope>NUCLEOTIDE SEQUENCE [LARGE SCALE GENOMIC DNA]</scope>
    <source>
        <strain evidence="5 6">JCM 9942</strain>
    </source>
</reference>
<evidence type="ECO:0000256" key="3">
    <source>
        <dbReference type="ARBA" id="ARBA00023163"/>
    </source>
</evidence>
<dbReference type="SMART" id="SM00342">
    <property type="entry name" value="HTH_ARAC"/>
    <property type="match status" value="1"/>
</dbReference>
<keyword evidence="2" id="KW-0238">DNA-binding</keyword>
<accession>A0A0R0AAM6</accession>
<dbReference type="PROSITE" id="PS01124">
    <property type="entry name" value="HTH_ARAC_FAMILY_2"/>
    <property type="match status" value="1"/>
</dbReference>
<feature type="domain" description="HTH araC/xylS-type" evidence="4">
    <location>
        <begin position="161"/>
        <end position="259"/>
    </location>
</feature>
<protein>
    <recommendedName>
        <fullName evidence="4">HTH araC/xylS-type domain-containing protein</fullName>
    </recommendedName>
</protein>
<gene>
    <name evidence="5" type="ORF">ARC78_02020</name>
</gene>
<dbReference type="Pfam" id="PF12833">
    <property type="entry name" value="HTH_18"/>
    <property type="match status" value="1"/>
</dbReference>
<keyword evidence="1" id="KW-0805">Transcription regulation</keyword>
<keyword evidence="3" id="KW-0804">Transcription</keyword>
<evidence type="ECO:0000259" key="4">
    <source>
        <dbReference type="PROSITE" id="PS01124"/>
    </source>
</evidence>
<dbReference type="InterPro" id="IPR009057">
    <property type="entry name" value="Homeodomain-like_sf"/>
</dbReference>
<dbReference type="AlphaFoldDB" id="A0A0R0AAM6"/>
<evidence type="ECO:0000256" key="1">
    <source>
        <dbReference type="ARBA" id="ARBA00023015"/>
    </source>
</evidence>
<name>A0A0R0AAM6_9GAMM</name>
<keyword evidence="6" id="KW-1185">Reference proteome</keyword>
<dbReference type="PANTHER" id="PTHR43280">
    <property type="entry name" value="ARAC-FAMILY TRANSCRIPTIONAL REGULATOR"/>
    <property type="match status" value="1"/>
</dbReference>
<proteinExistence type="predicted"/>
<sequence length="290" mass="32141">MHAIAGSSRGARLSIPAGWISVVGVLRGVVELGNGDTPWQLTSRHLQLWLDGNLRIACRTSCWWLCITAPAHVWHELPCRSPGGTNLIPGETRCPQALGRPVVHLARACWFGGGTDEAAVVDSMTWLRDALIEHQQERYDQLNRCSGRTAVRRHQTLLRLLRVQHLIRCNIDDRLDLARLAAVANYSPTHLIRIYRSVFGETPCEYATRLRHQRAWELVYTTDLSVCEIADALGFESESAFCRAFKHAFGCTTSEARKGLRAPPASFACTGLVADDLQPPAATTAPVVFH</sequence>
<dbReference type="InterPro" id="IPR018060">
    <property type="entry name" value="HTH_AraC"/>
</dbReference>
<evidence type="ECO:0000313" key="5">
    <source>
        <dbReference type="EMBL" id="KRG38484.1"/>
    </source>
</evidence>
<dbReference type="SUPFAM" id="SSF46689">
    <property type="entry name" value="Homeodomain-like"/>
    <property type="match status" value="2"/>
</dbReference>
<dbReference type="PANTHER" id="PTHR43280:SF28">
    <property type="entry name" value="HTH-TYPE TRANSCRIPTIONAL ACTIVATOR RHAS"/>
    <property type="match status" value="1"/>
</dbReference>
<dbReference type="GO" id="GO:0003700">
    <property type="term" value="F:DNA-binding transcription factor activity"/>
    <property type="evidence" value="ECO:0007669"/>
    <property type="project" value="InterPro"/>
</dbReference>
<organism evidence="5 6">
    <name type="scientific">Stenotrophomonas pictorum JCM 9942</name>
    <dbReference type="NCBI Taxonomy" id="1236960"/>
    <lineage>
        <taxon>Bacteria</taxon>
        <taxon>Pseudomonadati</taxon>
        <taxon>Pseudomonadota</taxon>
        <taxon>Gammaproteobacteria</taxon>
        <taxon>Lysobacterales</taxon>
        <taxon>Lysobacteraceae</taxon>
        <taxon>Stenotrophomonas</taxon>
    </lineage>
</organism>